<evidence type="ECO:0000313" key="1">
    <source>
        <dbReference type="EMBL" id="MBW0572501.1"/>
    </source>
</evidence>
<organism evidence="1 2">
    <name type="scientific">Austropuccinia psidii MF-1</name>
    <dbReference type="NCBI Taxonomy" id="1389203"/>
    <lineage>
        <taxon>Eukaryota</taxon>
        <taxon>Fungi</taxon>
        <taxon>Dikarya</taxon>
        <taxon>Basidiomycota</taxon>
        <taxon>Pucciniomycotina</taxon>
        <taxon>Pucciniomycetes</taxon>
        <taxon>Pucciniales</taxon>
        <taxon>Sphaerophragmiaceae</taxon>
        <taxon>Austropuccinia</taxon>
    </lineage>
</organism>
<name>A0A9Q3K2L8_9BASI</name>
<reference evidence="1" key="1">
    <citation type="submission" date="2021-03" db="EMBL/GenBank/DDBJ databases">
        <title>Draft genome sequence of rust myrtle Austropuccinia psidii MF-1, a brazilian biotype.</title>
        <authorList>
            <person name="Quecine M.C."/>
            <person name="Pachon D.M.R."/>
            <person name="Bonatelli M.L."/>
            <person name="Correr F.H."/>
            <person name="Franceschini L.M."/>
            <person name="Leite T.F."/>
            <person name="Margarido G.R.A."/>
            <person name="Almeida C.A."/>
            <person name="Ferrarezi J.A."/>
            <person name="Labate C.A."/>
        </authorList>
    </citation>
    <scope>NUCLEOTIDE SEQUENCE</scope>
    <source>
        <strain evidence="1">MF-1</strain>
    </source>
</reference>
<protein>
    <submittedName>
        <fullName evidence="1">Uncharacterized protein</fullName>
    </submittedName>
</protein>
<proteinExistence type="predicted"/>
<accession>A0A9Q3K2L8</accession>
<keyword evidence="2" id="KW-1185">Reference proteome</keyword>
<comment type="caution">
    <text evidence="1">The sequence shown here is derived from an EMBL/GenBank/DDBJ whole genome shotgun (WGS) entry which is preliminary data.</text>
</comment>
<gene>
    <name evidence="1" type="ORF">O181_112216</name>
</gene>
<evidence type="ECO:0000313" key="2">
    <source>
        <dbReference type="Proteomes" id="UP000765509"/>
    </source>
</evidence>
<dbReference type="EMBL" id="AVOT02090190">
    <property type="protein sequence ID" value="MBW0572501.1"/>
    <property type="molecule type" value="Genomic_DNA"/>
</dbReference>
<dbReference type="Proteomes" id="UP000765509">
    <property type="component" value="Unassembled WGS sequence"/>
</dbReference>
<dbReference type="OrthoDB" id="2499649at2759"/>
<dbReference type="AlphaFoldDB" id="A0A9Q3K2L8"/>
<sequence>MSIDSSTQQDHNELPLRKDLNLDLLQINQLQTLAEMDQLDTLLEPRSPDPLPSPSKNLDYPVMVEVDYCFSQLPLSEVNELLSPSREEETLITITSYKNDAKATGSQNLLKSLQEIVAFDMSLSVQPFIKTENHGQLIKGTSIRSMDPELSHHNWLCSSLDSSASDSMQDSVKKEDHLLSSLSFSIVDQIEGESTMIYSEGLTSHFFK</sequence>